<dbReference type="AlphaFoldDB" id="A0A1Z5KEF6"/>
<gene>
    <name evidence="4" type="ORF">FisN_21Lh259</name>
</gene>
<name>A0A1Z5KEF6_FISSO</name>
<dbReference type="EMBL" id="BDSP01000212">
    <property type="protein sequence ID" value="GAX24639.1"/>
    <property type="molecule type" value="Genomic_DNA"/>
</dbReference>
<feature type="domain" description="PPIase cyclophilin-type" evidence="3">
    <location>
        <begin position="291"/>
        <end position="440"/>
    </location>
</feature>
<accession>A0A1Z5KEF6</accession>
<evidence type="ECO:0000259" key="3">
    <source>
        <dbReference type="Pfam" id="PF00160"/>
    </source>
</evidence>
<dbReference type="OrthoDB" id="47864at2759"/>
<comment type="caution">
    <text evidence="4">The sequence shown here is derived from an EMBL/GenBank/DDBJ whole genome shotgun (WGS) entry which is preliminary data.</text>
</comment>
<dbReference type="InParanoid" id="A0A1Z5KEF6"/>
<reference evidence="4 5" key="1">
    <citation type="journal article" date="2015" name="Plant Cell">
        <title>Oil accumulation by the oleaginous diatom Fistulifera solaris as revealed by the genome and transcriptome.</title>
        <authorList>
            <person name="Tanaka T."/>
            <person name="Maeda Y."/>
            <person name="Veluchamy A."/>
            <person name="Tanaka M."/>
            <person name="Abida H."/>
            <person name="Marechal E."/>
            <person name="Bowler C."/>
            <person name="Muto M."/>
            <person name="Sunaga Y."/>
            <person name="Tanaka M."/>
            <person name="Yoshino T."/>
            <person name="Taniguchi T."/>
            <person name="Fukuda Y."/>
            <person name="Nemoto M."/>
            <person name="Matsumoto M."/>
            <person name="Wong P.S."/>
            <person name="Aburatani S."/>
            <person name="Fujibuchi W."/>
        </authorList>
    </citation>
    <scope>NUCLEOTIDE SEQUENCE [LARGE SCALE GENOMIC DNA]</scope>
    <source>
        <strain evidence="4 5">JPCC DA0580</strain>
    </source>
</reference>
<evidence type="ECO:0000256" key="1">
    <source>
        <dbReference type="SAM" id="Coils"/>
    </source>
</evidence>
<dbReference type="Gene3D" id="2.40.100.10">
    <property type="entry name" value="Cyclophilin-like"/>
    <property type="match status" value="1"/>
</dbReference>
<evidence type="ECO:0000313" key="4">
    <source>
        <dbReference type="EMBL" id="GAX24639.1"/>
    </source>
</evidence>
<evidence type="ECO:0000256" key="2">
    <source>
        <dbReference type="SAM" id="MobiDB-lite"/>
    </source>
</evidence>
<dbReference type="GO" id="GO:0003755">
    <property type="term" value="F:peptidyl-prolyl cis-trans isomerase activity"/>
    <property type="evidence" value="ECO:0007669"/>
    <property type="project" value="InterPro"/>
</dbReference>
<sequence length="508" mass="55856">MSLRPGRGQGYPPPPPRTNSGQSPAYGSTSPPATAATSPSSGGGHVYAGYSQPSYYGGYSYNGGSYGANSNTAYASSATIPPAYGYSSSTAYGGYSAPAAAPIVAAQAPTKSLSKRRGAGGRTSSGNGGGFAVLQQAWVWATLLSVFLGGMCIRYRTQVGRLCDELEVDSIDMAMSRITSIISSERKVSANVQTIKDSLRIANEHKIALERDNRKLQSELKEIKDHYESPEAHEELDRIIAREEGWIKHVEVLQKRTQRESARSVQEKFGHGPYQVEFGVLLPGQVDENYFVIELAPLSVMPHATHIFLEQVSHGLWDKAWFYINGPHIMQVGPQPDGMTEEMPLEELRELALRPFKEKALESLAFPEYSDDYAHEPWTLGFTGRPGGPDFYINKVDNSEAHGPGGQYQHDLEEFADPCFGKVIKGFDTLENIAKTQTILAGEYQYFFEFPVQIVRATILERPIPADMERFKGKEAGFGDIQLVGDAADPSKKPKRLHKPVFDHQVEP</sequence>
<evidence type="ECO:0000313" key="5">
    <source>
        <dbReference type="Proteomes" id="UP000198406"/>
    </source>
</evidence>
<feature type="region of interest" description="Disordered" evidence="2">
    <location>
        <begin position="1"/>
        <end position="43"/>
    </location>
</feature>
<dbReference type="InterPro" id="IPR029000">
    <property type="entry name" value="Cyclophilin-like_dom_sf"/>
</dbReference>
<keyword evidence="5" id="KW-1185">Reference proteome</keyword>
<dbReference type="Proteomes" id="UP000198406">
    <property type="component" value="Unassembled WGS sequence"/>
</dbReference>
<feature type="coiled-coil region" evidence="1">
    <location>
        <begin position="199"/>
        <end position="226"/>
    </location>
</feature>
<dbReference type="Pfam" id="PF00160">
    <property type="entry name" value="Pro_isomerase"/>
    <property type="match status" value="1"/>
</dbReference>
<organism evidence="4 5">
    <name type="scientific">Fistulifera solaris</name>
    <name type="common">Oleaginous diatom</name>
    <dbReference type="NCBI Taxonomy" id="1519565"/>
    <lineage>
        <taxon>Eukaryota</taxon>
        <taxon>Sar</taxon>
        <taxon>Stramenopiles</taxon>
        <taxon>Ochrophyta</taxon>
        <taxon>Bacillariophyta</taxon>
        <taxon>Bacillariophyceae</taxon>
        <taxon>Bacillariophycidae</taxon>
        <taxon>Naviculales</taxon>
        <taxon>Naviculaceae</taxon>
        <taxon>Fistulifera</taxon>
    </lineage>
</organism>
<proteinExistence type="predicted"/>
<dbReference type="InterPro" id="IPR002130">
    <property type="entry name" value="Cyclophilin-type_PPIase_dom"/>
</dbReference>
<keyword evidence="1" id="KW-0175">Coiled coil</keyword>
<feature type="region of interest" description="Disordered" evidence="2">
    <location>
        <begin position="485"/>
        <end position="508"/>
    </location>
</feature>
<feature type="compositionally biased region" description="Low complexity" evidence="2">
    <location>
        <begin position="23"/>
        <end position="40"/>
    </location>
</feature>
<protein>
    <recommendedName>
        <fullName evidence="3">PPIase cyclophilin-type domain-containing protein</fullName>
    </recommendedName>
</protein>
<dbReference type="SUPFAM" id="SSF50891">
    <property type="entry name" value="Cyclophilin-like"/>
    <property type="match status" value="1"/>
</dbReference>